<feature type="compositionally biased region" description="Gly residues" evidence="1">
    <location>
        <begin position="1"/>
        <end position="17"/>
    </location>
</feature>
<reference evidence="2 3" key="1">
    <citation type="submission" date="2018-05" db="EMBL/GenBank/DDBJ databases">
        <title>A metagenomic window into the 2 km-deep terrestrial subsurface aquifer revealed taxonomically and functionally diverse microbial community comprising novel uncultured bacterial lineages.</title>
        <authorList>
            <person name="Kadnikov V.V."/>
            <person name="Mardanov A.V."/>
            <person name="Beletsky A.V."/>
            <person name="Banks D."/>
            <person name="Pimenov N.V."/>
            <person name="Frank Y.A."/>
            <person name="Karnachuk O.V."/>
            <person name="Ravin N.V."/>
        </authorList>
    </citation>
    <scope>NUCLEOTIDE SEQUENCE [LARGE SCALE GENOMIC DNA]</scope>
    <source>
        <strain evidence="2">BY5</strain>
    </source>
</reference>
<dbReference type="EMBL" id="QOQW01000004">
    <property type="protein sequence ID" value="RCK80806.1"/>
    <property type="molecule type" value="Genomic_DNA"/>
</dbReference>
<gene>
    <name evidence="2" type="ORF">OZSIB_2694</name>
</gene>
<organism evidence="2 3">
    <name type="scientific">Candidatus Ozemobacter sibiricus</name>
    <dbReference type="NCBI Taxonomy" id="2268124"/>
    <lineage>
        <taxon>Bacteria</taxon>
        <taxon>Candidatus Ozemobacteria</taxon>
        <taxon>Candidatus Ozemobacterales</taxon>
        <taxon>Candidatus Ozemobacteraceae</taxon>
        <taxon>Candidatus Ozemobacter</taxon>
    </lineage>
</organism>
<name>A0A367ZRZ1_9BACT</name>
<sequence>MATGCGGGGGGGGGGNPTGSTTNPVTVNGIVQLPETNAALTALRAAAADQIDYANLTIEVDGVDGTKTALQGIGSAAFRLTIQTLTRSTLQLSVRNRAGTRLLARQLEGLAQGETRQGVTVDATSTAIVGLIAANASFTARDLEAQVARPEFLTVVQAFLAFLKDQTSGSPLDHTTVQNAIQTAKAAFRPGEAEIKAAYAAMKAALENANLTDEQRLNAFMDNISPDFKDIAGTPSYEDLRTTTASRLDRYTINAYTFTPTGFTYLATDTIKVTTDTYIDVTRKPGKEGGVSGAKIPVSPTPEITWKWSATQNRWLIQQGLPYKPSEINI</sequence>
<accession>A0A367ZRZ1</accession>
<evidence type="ECO:0000313" key="3">
    <source>
        <dbReference type="Proteomes" id="UP000252355"/>
    </source>
</evidence>
<feature type="region of interest" description="Disordered" evidence="1">
    <location>
        <begin position="1"/>
        <end position="26"/>
    </location>
</feature>
<protein>
    <submittedName>
        <fullName evidence="2">Uncharacterized protein</fullName>
    </submittedName>
</protein>
<evidence type="ECO:0000256" key="1">
    <source>
        <dbReference type="SAM" id="MobiDB-lite"/>
    </source>
</evidence>
<dbReference type="AlphaFoldDB" id="A0A367ZRZ1"/>
<proteinExistence type="predicted"/>
<comment type="caution">
    <text evidence="2">The sequence shown here is derived from an EMBL/GenBank/DDBJ whole genome shotgun (WGS) entry which is preliminary data.</text>
</comment>
<dbReference type="Proteomes" id="UP000252355">
    <property type="component" value="Unassembled WGS sequence"/>
</dbReference>
<evidence type="ECO:0000313" key="2">
    <source>
        <dbReference type="EMBL" id="RCK80806.1"/>
    </source>
</evidence>